<feature type="compositionally biased region" description="Low complexity" evidence="4">
    <location>
        <begin position="251"/>
        <end position="261"/>
    </location>
</feature>
<evidence type="ECO:0000256" key="3">
    <source>
        <dbReference type="SAM" id="Coils"/>
    </source>
</evidence>
<feature type="region of interest" description="Disordered" evidence="4">
    <location>
        <begin position="236"/>
        <end position="336"/>
    </location>
</feature>
<evidence type="ECO:0000256" key="2">
    <source>
        <dbReference type="ARBA" id="ARBA00023054"/>
    </source>
</evidence>
<organism evidence="5 6">
    <name type="scientific">Malassezia vespertilionis</name>
    <dbReference type="NCBI Taxonomy" id="2020962"/>
    <lineage>
        <taxon>Eukaryota</taxon>
        <taxon>Fungi</taxon>
        <taxon>Dikarya</taxon>
        <taxon>Basidiomycota</taxon>
        <taxon>Ustilaginomycotina</taxon>
        <taxon>Malasseziomycetes</taxon>
        <taxon>Malasseziales</taxon>
        <taxon>Malasseziaceae</taxon>
        <taxon>Malassezia</taxon>
    </lineage>
</organism>
<feature type="coiled-coil region" evidence="3">
    <location>
        <begin position="22"/>
        <end position="186"/>
    </location>
</feature>
<dbReference type="GO" id="GO:0000776">
    <property type="term" value="C:kinetochore"/>
    <property type="evidence" value="ECO:0007669"/>
    <property type="project" value="TreeGrafter"/>
</dbReference>
<feature type="compositionally biased region" description="Basic and acidic residues" evidence="4">
    <location>
        <begin position="1"/>
        <end position="17"/>
    </location>
</feature>
<feature type="region of interest" description="Disordered" evidence="4">
    <location>
        <begin position="1"/>
        <end position="20"/>
    </location>
</feature>
<feature type="compositionally biased region" description="Basic and acidic residues" evidence="4">
    <location>
        <begin position="280"/>
        <end position="298"/>
    </location>
</feature>
<feature type="region of interest" description="Disordered" evidence="4">
    <location>
        <begin position="355"/>
        <end position="397"/>
    </location>
</feature>
<dbReference type="GO" id="GO:0047496">
    <property type="term" value="P:vesicle transport along microtubule"/>
    <property type="evidence" value="ECO:0007669"/>
    <property type="project" value="TreeGrafter"/>
</dbReference>
<feature type="compositionally biased region" description="Low complexity" evidence="4">
    <location>
        <begin position="312"/>
        <end position="322"/>
    </location>
</feature>
<evidence type="ECO:0000313" key="5">
    <source>
        <dbReference type="EMBL" id="PKI83453.1"/>
    </source>
</evidence>
<dbReference type="PANTHER" id="PTHR10921">
    <property type="entry name" value="NUCLEAR DISTRIBUTION PROTEIN NUDE HOMOLOG 1"/>
    <property type="match status" value="1"/>
</dbReference>
<dbReference type="InterPro" id="IPR033494">
    <property type="entry name" value="NUDE"/>
</dbReference>
<dbReference type="GO" id="GO:0000132">
    <property type="term" value="P:establishment of mitotic spindle orientation"/>
    <property type="evidence" value="ECO:0007669"/>
    <property type="project" value="TreeGrafter"/>
</dbReference>
<dbReference type="Proteomes" id="UP000232875">
    <property type="component" value="Unassembled WGS sequence"/>
</dbReference>
<reference evidence="5 6" key="1">
    <citation type="submission" date="2017-10" db="EMBL/GenBank/DDBJ databases">
        <title>A novel species of cold-tolerant Malassezia isolated from bats.</title>
        <authorList>
            <person name="Lorch J.M."/>
            <person name="Palmer J.M."/>
            <person name="Vanderwolf K.J."/>
            <person name="Schmidt K.Z."/>
            <person name="Verant M.L."/>
            <person name="Weller T.J."/>
            <person name="Blehert D.S."/>
        </authorList>
    </citation>
    <scope>NUCLEOTIDE SEQUENCE [LARGE SCALE GENOMIC DNA]</scope>
    <source>
        <strain evidence="5 6">NWHC:44797-103</strain>
    </source>
</reference>
<protein>
    <submittedName>
        <fullName evidence="5">Nde1p</fullName>
    </submittedName>
</protein>
<accession>A0A2N1JA97</accession>
<name>A0A2N1JA97_9BASI</name>
<evidence type="ECO:0000313" key="6">
    <source>
        <dbReference type="Proteomes" id="UP000232875"/>
    </source>
</evidence>
<dbReference type="GO" id="GO:0051642">
    <property type="term" value="P:centrosome localization"/>
    <property type="evidence" value="ECO:0007669"/>
    <property type="project" value="TreeGrafter"/>
</dbReference>
<keyword evidence="6" id="KW-1185">Reference proteome</keyword>
<dbReference type="PANTHER" id="PTHR10921:SF1">
    <property type="entry name" value="NUCLEAR DISTRIBUTION PROTEIN NUDE HOMOLOG"/>
    <property type="match status" value="1"/>
</dbReference>
<dbReference type="GO" id="GO:0007020">
    <property type="term" value="P:microtubule nucleation"/>
    <property type="evidence" value="ECO:0007669"/>
    <property type="project" value="TreeGrafter"/>
</dbReference>
<dbReference type="GO" id="GO:0005871">
    <property type="term" value="C:kinesin complex"/>
    <property type="evidence" value="ECO:0007669"/>
    <property type="project" value="TreeGrafter"/>
</dbReference>
<feature type="compositionally biased region" description="Polar residues" evidence="4">
    <location>
        <begin position="262"/>
        <end position="274"/>
    </location>
</feature>
<dbReference type="OrthoDB" id="5877028at2759"/>
<dbReference type="GO" id="GO:0008017">
    <property type="term" value="F:microtubule binding"/>
    <property type="evidence" value="ECO:0007669"/>
    <property type="project" value="InterPro"/>
</dbReference>
<dbReference type="Gene3D" id="6.10.250.1080">
    <property type="match status" value="1"/>
</dbReference>
<dbReference type="RefSeq" id="XP_056063481.1">
    <property type="nucleotide sequence ID" value="XM_056207506.1"/>
</dbReference>
<sequence length="397" mass="44669">MGSPQRDFRDAGDEARHWKAQVRQMQEALHDAEAGLQEFMESSKELETELEADIAQSTKRAENLRAENESLRCDVDEWRSKYQKSITEHNSTLADMHRELAMLRESHNAYKSKLRDMELDNDELENAERMINTTLVDMEIRYNQAVERTAELESELQTKARLEEENQRLKDLVRDMQEEMDVLKDRTQTLHPHVHTEALTLGDLVVHRAPRRGVAKGGTLDRLREHMQQLQLRLQTAQSAPFASRAERSALPRPRSSLSASTNGAASPWRSTTPMGHAPMRPERPETPSALTRDERRKSNSFIPVPATGLARSQSRTRTSSRLSIAPETSPSAGMPYGFMGTDPAMSPVAATRRANLARRRSMGPTGVSKAALPSVRAPSPSKLRASPTKPGQVPWR</sequence>
<comment type="similarity">
    <text evidence="1">Belongs to the nudE family.</text>
</comment>
<proteinExistence type="inferred from homology"/>
<dbReference type="STRING" id="2020962.A0A2N1JA97"/>
<dbReference type="AlphaFoldDB" id="A0A2N1JA97"/>
<evidence type="ECO:0000256" key="4">
    <source>
        <dbReference type="SAM" id="MobiDB-lite"/>
    </source>
</evidence>
<dbReference type="GO" id="GO:0007059">
    <property type="term" value="P:chromosome segregation"/>
    <property type="evidence" value="ECO:0007669"/>
    <property type="project" value="TreeGrafter"/>
</dbReference>
<dbReference type="GO" id="GO:0005874">
    <property type="term" value="C:microtubule"/>
    <property type="evidence" value="ECO:0007669"/>
    <property type="project" value="UniProtKB-KW"/>
</dbReference>
<evidence type="ECO:0000256" key="1">
    <source>
        <dbReference type="ARBA" id="ARBA00007429"/>
    </source>
</evidence>
<dbReference type="EMBL" id="KZ454991">
    <property type="protein sequence ID" value="PKI83453.1"/>
    <property type="molecule type" value="Genomic_DNA"/>
</dbReference>
<keyword evidence="2 3" id="KW-0175">Coiled coil</keyword>
<gene>
    <name evidence="5" type="primary">NDE1</name>
    <name evidence="5" type="ORF">MVES_002532</name>
</gene>
<dbReference type="GeneID" id="80902190"/>